<proteinExistence type="predicted"/>
<dbReference type="Proteomes" id="UP000188532">
    <property type="component" value="Unassembled WGS sequence"/>
</dbReference>
<dbReference type="AlphaFoldDB" id="A0A1V3XME3"/>
<accession>A0A1V3XME3</accession>
<name>A0A1V3XME3_MYCKA</name>
<comment type="caution">
    <text evidence="1">The sequence shown here is derived from an EMBL/GenBank/DDBJ whole genome shotgun (WGS) entry which is preliminary data.</text>
</comment>
<organism evidence="1 2">
    <name type="scientific">Mycobacterium kansasii</name>
    <dbReference type="NCBI Taxonomy" id="1768"/>
    <lineage>
        <taxon>Bacteria</taxon>
        <taxon>Bacillati</taxon>
        <taxon>Actinomycetota</taxon>
        <taxon>Actinomycetes</taxon>
        <taxon>Mycobacteriales</taxon>
        <taxon>Mycobacteriaceae</taxon>
        <taxon>Mycobacterium</taxon>
    </lineage>
</organism>
<dbReference type="EMBL" id="MVBN01000002">
    <property type="protein sequence ID" value="OOK80302.1"/>
    <property type="molecule type" value="Genomic_DNA"/>
</dbReference>
<reference evidence="1 2" key="1">
    <citation type="submission" date="2017-02" db="EMBL/GenBank/DDBJ databases">
        <title>Complete genome sequences of Mycobacterium kansasii strains isolated from rhesus macaques.</title>
        <authorList>
            <person name="Panda A."/>
            <person name="Nagaraj S."/>
            <person name="Zhao X."/>
            <person name="Tettelin H."/>
            <person name="Detolla L.J."/>
        </authorList>
    </citation>
    <scope>NUCLEOTIDE SEQUENCE [LARGE SCALE GENOMIC DNA]</scope>
    <source>
        <strain evidence="1 2">11-3469</strain>
    </source>
</reference>
<sequence length="49" mass="5335">MVGDELEAVHQFVSPGEIFGRRSQDVTLGLVAPSVTRYSSTALRRNSSL</sequence>
<protein>
    <submittedName>
        <fullName evidence="1">Uncharacterized protein</fullName>
    </submittedName>
</protein>
<evidence type="ECO:0000313" key="1">
    <source>
        <dbReference type="EMBL" id="OOK80302.1"/>
    </source>
</evidence>
<gene>
    <name evidence="1" type="ORF">BZL29_2666</name>
</gene>
<evidence type="ECO:0000313" key="2">
    <source>
        <dbReference type="Proteomes" id="UP000188532"/>
    </source>
</evidence>